<proteinExistence type="predicted"/>
<keyword evidence="2" id="KW-1185">Reference proteome</keyword>
<dbReference type="EMBL" id="FWEW01000231">
    <property type="protein sequence ID" value="SLM34142.1"/>
    <property type="molecule type" value="Genomic_DNA"/>
</dbReference>
<evidence type="ECO:0000313" key="1">
    <source>
        <dbReference type="EMBL" id="SLM34142.1"/>
    </source>
</evidence>
<dbReference type="Proteomes" id="UP000192927">
    <property type="component" value="Unassembled WGS sequence"/>
</dbReference>
<reference evidence="2" key="1">
    <citation type="submission" date="2017-03" db="EMBL/GenBank/DDBJ databases">
        <authorList>
            <person name="Sharma R."/>
            <person name="Thines M."/>
        </authorList>
    </citation>
    <scope>NUCLEOTIDE SEQUENCE [LARGE SCALE GENOMIC DNA]</scope>
</reference>
<evidence type="ECO:0000313" key="2">
    <source>
        <dbReference type="Proteomes" id="UP000192927"/>
    </source>
</evidence>
<organism evidence="1 2">
    <name type="scientific">Lasallia pustulata</name>
    <dbReference type="NCBI Taxonomy" id="136370"/>
    <lineage>
        <taxon>Eukaryota</taxon>
        <taxon>Fungi</taxon>
        <taxon>Dikarya</taxon>
        <taxon>Ascomycota</taxon>
        <taxon>Pezizomycotina</taxon>
        <taxon>Lecanoromycetes</taxon>
        <taxon>OSLEUM clade</taxon>
        <taxon>Umbilicariomycetidae</taxon>
        <taxon>Umbilicariales</taxon>
        <taxon>Umbilicariaceae</taxon>
        <taxon>Lasallia</taxon>
    </lineage>
</organism>
<sequence>MLQEEVELFNKGIKLVTKPVWLSTAENRQNKKHASAIISIATQEEAQNALRTRVVMAGIADLDTDIKNVSTHPGAKYVQEITTPEVTPTLFAKKVKKSVHIQ</sequence>
<protein>
    <submittedName>
        <fullName evidence="1">Uncharacterized protein</fullName>
    </submittedName>
</protein>
<dbReference type="AlphaFoldDB" id="A0A1W5CTM8"/>
<accession>A0A1W5CTM8</accession>
<name>A0A1W5CTM8_9LECA</name>